<feature type="non-terminal residue" evidence="3">
    <location>
        <position position="657"/>
    </location>
</feature>
<feature type="domain" description="Endonuclease/exonuclease/phosphatase" evidence="2">
    <location>
        <begin position="57"/>
        <end position="261"/>
    </location>
</feature>
<keyword evidence="4" id="KW-1185">Reference proteome</keyword>
<dbReference type="Pfam" id="PF00078">
    <property type="entry name" value="RVT_1"/>
    <property type="match status" value="1"/>
</dbReference>
<reference evidence="3 4" key="1">
    <citation type="submission" date="2017-12" db="EMBL/GenBank/DDBJ databases">
        <title>Hemimetabolous genomes reveal molecular basis of termite eusociality.</title>
        <authorList>
            <person name="Harrison M.C."/>
            <person name="Jongepier E."/>
            <person name="Robertson H.M."/>
            <person name="Arning N."/>
            <person name="Bitard-Feildel T."/>
            <person name="Chao H."/>
            <person name="Childers C.P."/>
            <person name="Dinh H."/>
            <person name="Doddapaneni H."/>
            <person name="Dugan S."/>
            <person name="Gowin J."/>
            <person name="Greiner C."/>
            <person name="Han Y."/>
            <person name="Hu H."/>
            <person name="Hughes D.S.T."/>
            <person name="Huylmans A.-K."/>
            <person name="Kemena C."/>
            <person name="Kremer L.P.M."/>
            <person name="Lee S.L."/>
            <person name="Lopez-Ezquerra A."/>
            <person name="Mallet L."/>
            <person name="Monroy-Kuhn J.M."/>
            <person name="Moser A."/>
            <person name="Murali S.C."/>
            <person name="Muzny D.M."/>
            <person name="Otani S."/>
            <person name="Piulachs M.-D."/>
            <person name="Poelchau M."/>
            <person name="Qu J."/>
            <person name="Schaub F."/>
            <person name="Wada-Katsumata A."/>
            <person name="Worley K.C."/>
            <person name="Xie Q."/>
            <person name="Ylla G."/>
            <person name="Poulsen M."/>
            <person name="Gibbs R.A."/>
            <person name="Schal C."/>
            <person name="Richards S."/>
            <person name="Belles X."/>
            <person name="Korb J."/>
            <person name="Bornberg-Bauer E."/>
        </authorList>
    </citation>
    <scope>NUCLEOTIDE SEQUENCE [LARGE SCALE GENOMIC DNA]</scope>
    <source>
        <tissue evidence="3">Whole body</tissue>
    </source>
</reference>
<feature type="domain" description="Reverse transcriptase" evidence="1">
    <location>
        <begin position="559"/>
        <end position="654"/>
    </location>
</feature>
<comment type="caution">
    <text evidence="3">The sequence shown here is derived from an EMBL/GenBank/DDBJ whole genome shotgun (WGS) entry which is preliminary data.</text>
</comment>
<sequence length="657" mass="76355">MVDEDSNRVNRVIINPHSDLAGCISNITYYKGKVCPNSRLTSDPQYMNKDFLVFHQNVRGLRDKNNELFGLLLPELPHILCLTEHFLTNQEIICLTIDHYMLGAEFCRKTLKKGGTCIYVHESLNFSNINLKKFCIEQDIEACAVKINLLDTILYILSVYRSPNGNFRQFLKGIDNILNYLNKPNIEIIMCGDINVNYLSENCNKRPQLYNLLAIYNLTNTINFPTRSTKDCASAIDNIYIDITHFEGYTVIPVVNGLSDHDAQVIKLENILMSKKMNEVKTMRNIDKYSINDFKFKLSYETWDDIFNENDVNKMFNNFHNTYLRIFYSCFLKKKIIVNKKENSWMTRGIQISLNHKHELYLNIKYNNDQALKDFYKRYCKILSRVIKEAKKYQYNKKILTSSNRIKTIWNIVKTETGRKTKKEGISLINHNGLQIDDQHIISSIFNKYFSSIADEIIGLNINETTAINSLQNTERAYPRIKFVNTSTQEIRKIIKSLKTKNSHGYSEISVKILKWSSPYIVSPLTYICNKCLEKGIFPSRLKYSNVKPIYKSGDKLNIANFRPISLLISFSKVVEKVIYLRIHQHVVQNQILAKEQYGFRSESSTDKAAYTLTHDILTALNNKQIVGGIFCDLKKAFDVLNHKILLNKLEYYGIVW</sequence>
<dbReference type="EMBL" id="NEVH01009087">
    <property type="protein sequence ID" value="PNF33657.1"/>
    <property type="molecule type" value="Genomic_DNA"/>
</dbReference>
<dbReference type="Proteomes" id="UP000235965">
    <property type="component" value="Unassembled WGS sequence"/>
</dbReference>
<dbReference type="PANTHER" id="PTHR47510:SF3">
    <property type="entry name" value="ENDO_EXONUCLEASE_PHOSPHATASE DOMAIN-CONTAINING PROTEIN"/>
    <property type="match status" value="1"/>
</dbReference>
<dbReference type="Pfam" id="PF03372">
    <property type="entry name" value="Exo_endo_phos"/>
    <property type="match status" value="1"/>
</dbReference>
<name>A0A2J7QYJ7_9NEOP</name>
<protein>
    <submittedName>
        <fullName evidence="3">Uncharacterized protein</fullName>
    </submittedName>
</protein>
<dbReference type="AlphaFoldDB" id="A0A2J7QYJ7"/>
<dbReference type="InterPro" id="IPR036691">
    <property type="entry name" value="Endo/exonu/phosph_ase_sf"/>
</dbReference>
<dbReference type="OrthoDB" id="6773291at2759"/>
<evidence type="ECO:0000313" key="3">
    <source>
        <dbReference type="EMBL" id="PNF33657.1"/>
    </source>
</evidence>
<evidence type="ECO:0000259" key="2">
    <source>
        <dbReference type="Pfam" id="PF03372"/>
    </source>
</evidence>
<evidence type="ECO:0000259" key="1">
    <source>
        <dbReference type="Pfam" id="PF00078"/>
    </source>
</evidence>
<proteinExistence type="predicted"/>
<accession>A0A2J7QYJ7</accession>
<dbReference type="InterPro" id="IPR005135">
    <property type="entry name" value="Endo/exonuclease/phosphatase"/>
</dbReference>
<dbReference type="InterPro" id="IPR000477">
    <property type="entry name" value="RT_dom"/>
</dbReference>
<evidence type="ECO:0000313" key="4">
    <source>
        <dbReference type="Proteomes" id="UP000235965"/>
    </source>
</evidence>
<organism evidence="3 4">
    <name type="scientific">Cryptotermes secundus</name>
    <dbReference type="NCBI Taxonomy" id="105785"/>
    <lineage>
        <taxon>Eukaryota</taxon>
        <taxon>Metazoa</taxon>
        <taxon>Ecdysozoa</taxon>
        <taxon>Arthropoda</taxon>
        <taxon>Hexapoda</taxon>
        <taxon>Insecta</taxon>
        <taxon>Pterygota</taxon>
        <taxon>Neoptera</taxon>
        <taxon>Polyneoptera</taxon>
        <taxon>Dictyoptera</taxon>
        <taxon>Blattodea</taxon>
        <taxon>Blattoidea</taxon>
        <taxon>Termitoidae</taxon>
        <taxon>Kalotermitidae</taxon>
        <taxon>Cryptotermitinae</taxon>
        <taxon>Cryptotermes</taxon>
    </lineage>
</organism>
<dbReference type="SUPFAM" id="SSF56219">
    <property type="entry name" value="DNase I-like"/>
    <property type="match status" value="1"/>
</dbReference>
<dbReference type="Gene3D" id="3.60.10.10">
    <property type="entry name" value="Endonuclease/exonuclease/phosphatase"/>
    <property type="match status" value="1"/>
</dbReference>
<dbReference type="InParanoid" id="A0A2J7QYJ7"/>
<dbReference type="PANTHER" id="PTHR47510">
    <property type="entry name" value="REVERSE TRANSCRIPTASE DOMAIN-CONTAINING PROTEIN"/>
    <property type="match status" value="1"/>
</dbReference>
<gene>
    <name evidence="3" type="ORF">B7P43_G12336</name>
</gene>